<protein>
    <submittedName>
        <fullName evidence="2">Multi-sensor hybrid histidine kinase</fullName>
        <ecNumber evidence="2">2.7.13.3</ecNumber>
    </submittedName>
</protein>
<keyword evidence="2" id="KW-0808">Transferase</keyword>
<sequence>VGIGEVVVQRKNGEVFPAEASISRLQLSDQVVYTDMLQDISDRQKAEHELQRLNQELETRVKQRTQQLQNQIEQQKQTEQALRESEEMFRHRASPPIP</sequence>
<dbReference type="InterPro" id="IPR000014">
    <property type="entry name" value="PAS"/>
</dbReference>
<feature type="compositionally biased region" description="Low complexity" evidence="1">
    <location>
        <begin position="71"/>
        <end position="80"/>
    </location>
</feature>
<proteinExistence type="evidence at transcript level"/>
<feature type="compositionally biased region" description="Basic and acidic residues" evidence="1">
    <location>
        <begin position="81"/>
        <end position="90"/>
    </location>
</feature>
<dbReference type="SUPFAM" id="SSF55785">
    <property type="entry name" value="PYP-like sensor domain (PAS domain)"/>
    <property type="match status" value="1"/>
</dbReference>
<dbReference type="NCBIfam" id="TIGR00229">
    <property type="entry name" value="sensory_box"/>
    <property type="match status" value="1"/>
</dbReference>
<feature type="non-terminal residue" evidence="2">
    <location>
        <position position="1"/>
    </location>
</feature>
<evidence type="ECO:0000313" key="2">
    <source>
        <dbReference type="EMBL" id="ACV20890.1"/>
    </source>
</evidence>
<dbReference type="AlphaFoldDB" id="C8CMN9"/>
<dbReference type="EC" id="2.7.13.3" evidence="2"/>
<feature type="region of interest" description="Disordered" evidence="1">
    <location>
        <begin position="71"/>
        <end position="98"/>
    </location>
</feature>
<dbReference type="GO" id="GO:0004673">
    <property type="term" value="F:protein histidine kinase activity"/>
    <property type="evidence" value="ECO:0007669"/>
    <property type="project" value="UniProtKB-EC"/>
</dbReference>
<evidence type="ECO:0000256" key="1">
    <source>
        <dbReference type="SAM" id="MobiDB-lite"/>
    </source>
</evidence>
<dbReference type="EMBL" id="GQ428516">
    <property type="protein sequence ID" value="ACV20890.1"/>
    <property type="molecule type" value="mRNA"/>
</dbReference>
<dbReference type="Gene3D" id="3.30.450.20">
    <property type="entry name" value="PAS domain"/>
    <property type="match status" value="1"/>
</dbReference>
<organism evidence="2">
    <name type="scientific">Limnospira platensis PCC 7345</name>
    <dbReference type="NCBI Taxonomy" id="129975"/>
    <lineage>
        <taxon>Bacteria</taxon>
        <taxon>Bacillati</taxon>
        <taxon>Cyanobacteriota</taxon>
        <taxon>Cyanophyceae</taxon>
        <taxon>Oscillatoriophycideae</taxon>
        <taxon>Oscillatoriales</taxon>
        <taxon>Sirenicapillariaceae</taxon>
        <taxon>Limnospira</taxon>
    </lineage>
</organism>
<keyword evidence="2" id="KW-0418">Kinase</keyword>
<feature type="non-terminal residue" evidence="2">
    <location>
        <position position="98"/>
    </location>
</feature>
<reference evidence="2" key="2">
    <citation type="journal article" date="2011" name="Physiol. Mol. Biol. Plants">
        <title>Effect of nitrate availability on expression of multi sensor histidine kinase gene in Spirulina platensis PCC 7345.</title>
        <authorList>
            <person name="Kumar Logeswaran P."/>
            <person name="Srivastav S."/>
            <person name="Karunakaran K."/>
            <person name="Kohli V."/>
            <person name="Munjal P."/>
            <person name="Vani B."/>
        </authorList>
    </citation>
    <scope>NUCLEOTIDE SEQUENCE</scope>
</reference>
<dbReference type="InterPro" id="IPR035965">
    <property type="entry name" value="PAS-like_dom_sf"/>
</dbReference>
<accession>C8CMN9</accession>
<reference evidence="2" key="1">
    <citation type="submission" date="2009-07" db="EMBL/GenBank/DDBJ databases">
        <authorList>
            <person name="Pradeep Kumar L."/>
            <person name="Vani B."/>
        </authorList>
    </citation>
    <scope>NUCLEOTIDE SEQUENCE</scope>
</reference>
<name>C8CMN9_LIMPL</name>